<feature type="domain" description="HTH luxR-type" evidence="6">
    <location>
        <begin position="148"/>
        <end position="213"/>
    </location>
</feature>
<dbReference type="PRINTS" id="PR00038">
    <property type="entry name" value="HTHLUXR"/>
</dbReference>
<dbReference type="InterPro" id="IPR039420">
    <property type="entry name" value="WalR-like"/>
</dbReference>
<keyword evidence="1 5" id="KW-0597">Phosphoprotein</keyword>
<dbReference type="CDD" id="cd17535">
    <property type="entry name" value="REC_NarL-like"/>
    <property type="match status" value="1"/>
</dbReference>
<dbReference type="InterPro" id="IPR001789">
    <property type="entry name" value="Sig_transdc_resp-reg_receiver"/>
</dbReference>
<evidence type="ECO:0000313" key="9">
    <source>
        <dbReference type="Proteomes" id="UP000239203"/>
    </source>
</evidence>
<dbReference type="InterPro" id="IPR058245">
    <property type="entry name" value="NreC/VraR/RcsB-like_REC"/>
</dbReference>
<dbReference type="GO" id="GO:0000160">
    <property type="term" value="P:phosphorelay signal transduction system"/>
    <property type="evidence" value="ECO:0007669"/>
    <property type="project" value="InterPro"/>
</dbReference>
<dbReference type="PANTHER" id="PTHR43214">
    <property type="entry name" value="TWO-COMPONENT RESPONSE REGULATOR"/>
    <property type="match status" value="1"/>
</dbReference>
<dbReference type="Gene3D" id="3.40.50.2300">
    <property type="match status" value="1"/>
</dbReference>
<dbReference type="GO" id="GO:0003677">
    <property type="term" value="F:DNA binding"/>
    <property type="evidence" value="ECO:0007669"/>
    <property type="project" value="UniProtKB-KW"/>
</dbReference>
<evidence type="ECO:0000259" key="6">
    <source>
        <dbReference type="PROSITE" id="PS50043"/>
    </source>
</evidence>
<dbReference type="Pfam" id="PF00196">
    <property type="entry name" value="GerE"/>
    <property type="match status" value="1"/>
</dbReference>
<keyword evidence="2" id="KW-0805">Transcription regulation</keyword>
<dbReference type="InterPro" id="IPR000792">
    <property type="entry name" value="Tscrpt_reg_LuxR_C"/>
</dbReference>
<dbReference type="RefSeq" id="WP_104476128.1">
    <property type="nucleotide sequence ID" value="NZ_CP154825.1"/>
</dbReference>
<organism evidence="8 9">
    <name type="scientific">Actinokineospora auranticolor</name>
    <dbReference type="NCBI Taxonomy" id="155976"/>
    <lineage>
        <taxon>Bacteria</taxon>
        <taxon>Bacillati</taxon>
        <taxon>Actinomycetota</taxon>
        <taxon>Actinomycetes</taxon>
        <taxon>Pseudonocardiales</taxon>
        <taxon>Pseudonocardiaceae</taxon>
        <taxon>Actinokineospora</taxon>
    </lineage>
</organism>
<evidence type="ECO:0000256" key="3">
    <source>
        <dbReference type="ARBA" id="ARBA00023125"/>
    </source>
</evidence>
<evidence type="ECO:0000256" key="4">
    <source>
        <dbReference type="ARBA" id="ARBA00023163"/>
    </source>
</evidence>
<dbReference type="SMART" id="SM00448">
    <property type="entry name" value="REC"/>
    <property type="match status" value="1"/>
</dbReference>
<dbReference type="SUPFAM" id="SSF46894">
    <property type="entry name" value="C-terminal effector domain of the bipartite response regulators"/>
    <property type="match status" value="1"/>
</dbReference>
<dbReference type="Proteomes" id="UP000239203">
    <property type="component" value="Unassembled WGS sequence"/>
</dbReference>
<evidence type="ECO:0000313" key="8">
    <source>
        <dbReference type="EMBL" id="PPK71134.1"/>
    </source>
</evidence>
<dbReference type="EMBL" id="PTIX01000001">
    <property type="protein sequence ID" value="PPK71134.1"/>
    <property type="molecule type" value="Genomic_DNA"/>
</dbReference>
<protein>
    <submittedName>
        <fullName evidence="8">DNA-binding NarL/FixJ family response regulator</fullName>
    </submittedName>
</protein>
<gene>
    <name evidence="8" type="ORF">CLV40_101323</name>
</gene>
<dbReference type="SMART" id="SM00421">
    <property type="entry name" value="HTH_LUXR"/>
    <property type="match status" value="1"/>
</dbReference>
<dbReference type="PROSITE" id="PS00622">
    <property type="entry name" value="HTH_LUXR_1"/>
    <property type="match status" value="1"/>
</dbReference>
<comment type="caution">
    <text evidence="8">The sequence shown here is derived from an EMBL/GenBank/DDBJ whole genome shotgun (WGS) entry which is preliminary data.</text>
</comment>
<sequence>MIRLLLVDDEELVRAGLRMILTSADDITVVAEAADGRAALDAVAAHHPDVVLMDIRMPGVDGLTALTELRRAGNSVKVVVLTTFDLDDHVHHALCAGASGFLLKDVPPRDLITAVRTVAAGSAMLAPTVTKRLIAAFAERHPARAREARHRLAVLTDRERAVVRLVARGLPNAEIGRDLAMSEATVKAHVSRALAKLGMTNRVQAAILAHDAGLDA</sequence>
<dbReference type="PROSITE" id="PS50043">
    <property type="entry name" value="HTH_LUXR_2"/>
    <property type="match status" value="1"/>
</dbReference>
<dbReference type="InterPro" id="IPR011006">
    <property type="entry name" value="CheY-like_superfamily"/>
</dbReference>
<dbReference type="GO" id="GO:0006355">
    <property type="term" value="P:regulation of DNA-templated transcription"/>
    <property type="evidence" value="ECO:0007669"/>
    <property type="project" value="InterPro"/>
</dbReference>
<proteinExistence type="predicted"/>
<name>A0A2S6H0Z9_9PSEU</name>
<dbReference type="Pfam" id="PF00072">
    <property type="entry name" value="Response_reg"/>
    <property type="match status" value="1"/>
</dbReference>
<feature type="modified residue" description="4-aspartylphosphate" evidence="5">
    <location>
        <position position="54"/>
    </location>
</feature>
<evidence type="ECO:0000256" key="2">
    <source>
        <dbReference type="ARBA" id="ARBA00023015"/>
    </source>
</evidence>
<keyword evidence="9" id="KW-1185">Reference proteome</keyword>
<feature type="domain" description="Response regulatory" evidence="7">
    <location>
        <begin position="3"/>
        <end position="119"/>
    </location>
</feature>
<evidence type="ECO:0000256" key="5">
    <source>
        <dbReference type="PROSITE-ProRule" id="PRU00169"/>
    </source>
</evidence>
<keyword evidence="4" id="KW-0804">Transcription</keyword>
<dbReference type="PROSITE" id="PS50110">
    <property type="entry name" value="RESPONSE_REGULATORY"/>
    <property type="match status" value="1"/>
</dbReference>
<accession>A0A2S6H0Z9</accession>
<dbReference type="OrthoDB" id="9808843at2"/>
<dbReference type="AlphaFoldDB" id="A0A2S6H0Z9"/>
<dbReference type="SUPFAM" id="SSF52172">
    <property type="entry name" value="CheY-like"/>
    <property type="match status" value="1"/>
</dbReference>
<reference evidence="8 9" key="1">
    <citation type="submission" date="2018-02" db="EMBL/GenBank/DDBJ databases">
        <title>Genomic Encyclopedia of Archaeal and Bacterial Type Strains, Phase II (KMG-II): from individual species to whole genera.</title>
        <authorList>
            <person name="Goeker M."/>
        </authorList>
    </citation>
    <scope>NUCLEOTIDE SEQUENCE [LARGE SCALE GENOMIC DNA]</scope>
    <source>
        <strain evidence="8 9">YU 961-1</strain>
    </source>
</reference>
<evidence type="ECO:0000256" key="1">
    <source>
        <dbReference type="ARBA" id="ARBA00022553"/>
    </source>
</evidence>
<dbReference type="CDD" id="cd06170">
    <property type="entry name" value="LuxR_C_like"/>
    <property type="match status" value="1"/>
</dbReference>
<evidence type="ECO:0000259" key="7">
    <source>
        <dbReference type="PROSITE" id="PS50110"/>
    </source>
</evidence>
<dbReference type="PANTHER" id="PTHR43214:SF24">
    <property type="entry name" value="TRANSCRIPTIONAL REGULATORY PROTEIN NARL-RELATED"/>
    <property type="match status" value="1"/>
</dbReference>
<dbReference type="InterPro" id="IPR016032">
    <property type="entry name" value="Sig_transdc_resp-reg_C-effctor"/>
</dbReference>
<keyword evidence="3 8" id="KW-0238">DNA-binding</keyword>